<protein>
    <submittedName>
        <fullName evidence="2">Uncharacterized protein</fullName>
    </submittedName>
</protein>
<evidence type="ECO:0000313" key="2">
    <source>
        <dbReference type="EMBL" id="SVA90165.1"/>
    </source>
</evidence>
<name>A0A381ZLM6_9ZZZZ</name>
<gene>
    <name evidence="2" type="ORF">METZ01_LOCUS143019</name>
</gene>
<dbReference type="EMBL" id="UINC01021809">
    <property type="protein sequence ID" value="SVA90165.1"/>
    <property type="molecule type" value="Genomic_DNA"/>
</dbReference>
<dbReference type="AlphaFoldDB" id="A0A381ZLM6"/>
<feature type="compositionally biased region" description="Basic residues" evidence="1">
    <location>
        <begin position="1"/>
        <end position="12"/>
    </location>
</feature>
<evidence type="ECO:0000256" key="1">
    <source>
        <dbReference type="SAM" id="MobiDB-lite"/>
    </source>
</evidence>
<reference evidence="2" key="1">
    <citation type="submission" date="2018-05" db="EMBL/GenBank/DDBJ databases">
        <authorList>
            <person name="Lanie J.A."/>
            <person name="Ng W.-L."/>
            <person name="Kazmierczak K.M."/>
            <person name="Andrzejewski T.M."/>
            <person name="Davidsen T.M."/>
            <person name="Wayne K.J."/>
            <person name="Tettelin H."/>
            <person name="Glass J.I."/>
            <person name="Rusch D."/>
            <person name="Podicherti R."/>
            <person name="Tsui H.-C.T."/>
            <person name="Winkler M.E."/>
        </authorList>
    </citation>
    <scope>NUCLEOTIDE SEQUENCE</scope>
</reference>
<organism evidence="2">
    <name type="scientific">marine metagenome</name>
    <dbReference type="NCBI Taxonomy" id="408172"/>
    <lineage>
        <taxon>unclassified sequences</taxon>
        <taxon>metagenomes</taxon>
        <taxon>ecological metagenomes</taxon>
    </lineage>
</organism>
<feature type="region of interest" description="Disordered" evidence="1">
    <location>
        <begin position="1"/>
        <end position="31"/>
    </location>
</feature>
<sequence length="31" mass="3485">ARPGRQHRHPRRPGREVGGPVVVPKGQHPRL</sequence>
<feature type="non-terminal residue" evidence="2">
    <location>
        <position position="31"/>
    </location>
</feature>
<proteinExistence type="predicted"/>
<feature type="compositionally biased region" description="Low complexity" evidence="1">
    <location>
        <begin position="18"/>
        <end position="31"/>
    </location>
</feature>
<feature type="non-terminal residue" evidence="2">
    <location>
        <position position="1"/>
    </location>
</feature>
<accession>A0A381ZLM6</accession>